<dbReference type="PROSITE" id="PS50082">
    <property type="entry name" value="WD_REPEATS_2"/>
    <property type="match status" value="4"/>
</dbReference>
<gene>
    <name evidence="6" type="ORF">PICST_31740</name>
</gene>
<dbReference type="Gene3D" id="2.130.10.10">
    <property type="entry name" value="YVTN repeat-like/Quinoprotein amine dehydrogenase"/>
    <property type="match status" value="1"/>
</dbReference>
<accession>A3LUE8</accession>
<dbReference type="Pfam" id="PF00400">
    <property type="entry name" value="WD40"/>
    <property type="match status" value="4"/>
</dbReference>
<dbReference type="PRINTS" id="PR00320">
    <property type="entry name" value="GPROTEINBRPT"/>
</dbReference>
<dbReference type="KEGG" id="pic:PICST_31740"/>
<feature type="repeat" description="WD" evidence="5">
    <location>
        <begin position="56"/>
        <end position="84"/>
    </location>
</feature>
<dbReference type="InterPro" id="IPR019775">
    <property type="entry name" value="WD40_repeat_CS"/>
</dbReference>
<dbReference type="PROSITE" id="PS00678">
    <property type="entry name" value="WD_REPEATS_1"/>
    <property type="match status" value="3"/>
</dbReference>
<dbReference type="InterPro" id="IPR020472">
    <property type="entry name" value="WD40_PAC1"/>
</dbReference>
<dbReference type="GO" id="GO:0000209">
    <property type="term" value="P:protein polyubiquitination"/>
    <property type="evidence" value="ECO:0007669"/>
    <property type="project" value="TreeGrafter"/>
</dbReference>
<dbReference type="GeneID" id="4838701"/>
<proteinExistence type="predicted"/>
<feature type="repeat" description="WD" evidence="5">
    <location>
        <begin position="213"/>
        <end position="248"/>
    </location>
</feature>
<feature type="repeat" description="WD" evidence="5">
    <location>
        <begin position="277"/>
        <end position="310"/>
    </location>
</feature>
<evidence type="ECO:0000256" key="2">
    <source>
        <dbReference type="ARBA" id="ARBA00022737"/>
    </source>
</evidence>
<dbReference type="SMART" id="SM00320">
    <property type="entry name" value="WD40"/>
    <property type="match status" value="5"/>
</dbReference>
<name>A3LUE8_PICST</name>
<dbReference type="InterPro" id="IPR001680">
    <property type="entry name" value="WD40_rpt"/>
</dbReference>
<dbReference type="GO" id="GO:0031464">
    <property type="term" value="C:Cul4A-RING E3 ubiquitin ligase complex"/>
    <property type="evidence" value="ECO:0007669"/>
    <property type="project" value="TreeGrafter"/>
</dbReference>
<evidence type="ECO:0000313" key="6">
    <source>
        <dbReference type="EMBL" id="ABN66226.2"/>
    </source>
</evidence>
<dbReference type="SUPFAM" id="SSF50978">
    <property type="entry name" value="WD40 repeat-like"/>
    <property type="match status" value="1"/>
</dbReference>
<sequence>MQALLLDRAFGKVAPLEFATTVTESYYSLLQQNALTRVFPPNCHTNAAINSLSLETEDYQYLLSGCADSSIKLWDLNSQSEIDNGSSTIHQDLNKQHSDYDIYDYDHPVQTFTNIATVPRKSAHTFGISAIQWWPYDTGMFVSASFDHTVKIWDTNELTPVHSFDVTNRVYAIDLSGSESPNGFSSSALVAVGSDQPFIRLLDLRSTSSAHTLTGHKGKTLAVKWHPLNPNLLSSGGFDGEVKIWDIRRSKSCLCRLDMLRTNNQADSADNLAKASVKAHSGPVNGLVWNEQGTELYTAGNDDKVRVWDMISSLAPPINKLVNFGPLTRNKYPQTIPIMLNPSYETELQYLLFPSDNSDLFVFRTVDGKMVSRLSRKGTKNSGRTCSMVNAGPFTGKYYCGTIDGEIIAWSPHWEQPNIEDLVEDTNEVDVQDVLSKRKLAEEARRNLEDDPYFNGEP</sequence>
<dbReference type="Proteomes" id="UP000002258">
    <property type="component" value="Chromosome 4"/>
</dbReference>
<keyword evidence="4" id="KW-0234">DNA repair</keyword>
<dbReference type="InParanoid" id="A3LUE8"/>
<organism evidence="6 7">
    <name type="scientific">Scheffersomyces stipitis (strain ATCC 58785 / CBS 6054 / NBRC 10063 / NRRL Y-11545)</name>
    <name type="common">Yeast</name>
    <name type="synonym">Pichia stipitis</name>
    <dbReference type="NCBI Taxonomy" id="322104"/>
    <lineage>
        <taxon>Eukaryota</taxon>
        <taxon>Fungi</taxon>
        <taxon>Dikarya</taxon>
        <taxon>Ascomycota</taxon>
        <taxon>Saccharomycotina</taxon>
        <taxon>Pichiomycetes</taxon>
        <taxon>Debaryomycetaceae</taxon>
        <taxon>Scheffersomyces</taxon>
    </lineage>
</organism>
<keyword evidence="2" id="KW-0677">Repeat</keyword>
<keyword evidence="1 5" id="KW-0853">WD repeat</keyword>
<evidence type="ECO:0000256" key="5">
    <source>
        <dbReference type="PROSITE-ProRule" id="PRU00221"/>
    </source>
</evidence>
<dbReference type="PANTHER" id="PTHR46202:SF1">
    <property type="entry name" value="DNA EXCISION REPAIR PROTEIN ERCC-8"/>
    <property type="match status" value="1"/>
</dbReference>
<dbReference type="OMA" id="WIPAPRE"/>
<dbReference type="InterPro" id="IPR036322">
    <property type="entry name" value="WD40_repeat_dom_sf"/>
</dbReference>
<keyword evidence="7" id="KW-1185">Reference proteome</keyword>
<dbReference type="GO" id="GO:0000109">
    <property type="term" value="C:nucleotide-excision repair complex"/>
    <property type="evidence" value="ECO:0007669"/>
    <property type="project" value="TreeGrafter"/>
</dbReference>
<dbReference type="EMBL" id="CP000498">
    <property type="protein sequence ID" value="ABN66226.2"/>
    <property type="molecule type" value="Genomic_DNA"/>
</dbReference>
<protein>
    <submittedName>
        <fullName evidence="6">WD repeat protein</fullName>
    </submittedName>
</protein>
<evidence type="ECO:0000256" key="4">
    <source>
        <dbReference type="ARBA" id="ARBA00023204"/>
    </source>
</evidence>
<evidence type="ECO:0000256" key="1">
    <source>
        <dbReference type="ARBA" id="ARBA00022574"/>
    </source>
</evidence>
<reference evidence="6 7" key="1">
    <citation type="journal article" date="2007" name="Nat. Biotechnol.">
        <title>Genome sequence of the lignocellulose-bioconverting and xylose-fermenting yeast Pichia stipitis.</title>
        <authorList>
            <person name="Jeffries T.W."/>
            <person name="Grigoriev I.V."/>
            <person name="Grimwood J."/>
            <person name="Laplaza J.M."/>
            <person name="Aerts A."/>
            <person name="Salamov A."/>
            <person name="Schmutz J."/>
            <person name="Lindquist E."/>
            <person name="Dehal P."/>
            <person name="Shapiro H."/>
            <person name="Jin Y.S."/>
            <person name="Passoth V."/>
            <person name="Richardson P.M."/>
        </authorList>
    </citation>
    <scope>NUCLEOTIDE SEQUENCE [LARGE SCALE GENOMIC DNA]</scope>
    <source>
        <strain evidence="7">ATCC 58785 / CBS 6054 / NBRC 10063 / NRRL Y-11545</strain>
    </source>
</reference>
<dbReference type="AlphaFoldDB" id="A3LUE8"/>
<evidence type="ECO:0000256" key="3">
    <source>
        <dbReference type="ARBA" id="ARBA00022763"/>
    </source>
</evidence>
<feature type="repeat" description="WD" evidence="5">
    <location>
        <begin position="121"/>
        <end position="163"/>
    </location>
</feature>
<dbReference type="GO" id="GO:0043161">
    <property type="term" value="P:proteasome-mediated ubiquitin-dependent protein catabolic process"/>
    <property type="evidence" value="ECO:0007669"/>
    <property type="project" value="TreeGrafter"/>
</dbReference>
<dbReference type="STRING" id="322104.A3LUE8"/>
<dbReference type="eggNOG" id="KOG4283">
    <property type="taxonomic scope" value="Eukaryota"/>
</dbReference>
<dbReference type="RefSeq" id="XP_001384255.2">
    <property type="nucleotide sequence ID" value="XM_001384218.1"/>
</dbReference>
<evidence type="ECO:0000313" key="7">
    <source>
        <dbReference type="Proteomes" id="UP000002258"/>
    </source>
</evidence>
<dbReference type="InterPro" id="IPR015943">
    <property type="entry name" value="WD40/YVTN_repeat-like_dom_sf"/>
</dbReference>
<dbReference type="OrthoDB" id="361494at2759"/>
<dbReference type="GO" id="GO:0006283">
    <property type="term" value="P:transcription-coupled nucleotide-excision repair"/>
    <property type="evidence" value="ECO:0007669"/>
    <property type="project" value="InterPro"/>
</dbReference>
<keyword evidence="3" id="KW-0227">DNA damage</keyword>
<dbReference type="FunCoup" id="A3LUE8">
    <property type="interactions" value="110"/>
</dbReference>
<dbReference type="PROSITE" id="PS50294">
    <property type="entry name" value="WD_REPEATS_REGION"/>
    <property type="match status" value="3"/>
</dbReference>
<dbReference type="PANTHER" id="PTHR46202">
    <property type="entry name" value="DNA EXCISION REPAIR PROTEIN ERCC-8"/>
    <property type="match status" value="1"/>
</dbReference>
<dbReference type="HOGENOM" id="CLU_032951_2_1_1"/>
<dbReference type="InterPro" id="IPR042238">
    <property type="entry name" value="Rad28/ERCC8/Ckn1/ATCSA-1"/>
</dbReference>